<accession>A0A934TYQ6</accession>
<keyword evidence="1" id="KW-0436">Ligase</keyword>
<dbReference type="PANTHER" id="PTHR36039">
    <property type="match status" value="1"/>
</dbReference>
<dbReference type="EMBL" id="JAEQMG010000046">
    <property type="protein sequence ID" value="MBK6087932.1"/>
    <property type="molecule type" value="Genomic_DNA"/>
</dbReference>
<dbReference type="PANTHER" id="PTHR36039:SF2">
    <property type="entry name" value="RNA LIGASE_CYCLIC NUCLEOTIDE PHOSPHODIESTERASE FAMILY PROTEIN"/>
    <property type="match status" value="1"/>
</dbReference>
<organism evidence="1 2">
    <name type="scientific">Ruminococcus difficilis</name>
    <dbReference type="NCBI Taxonomy" id="2763069"/>
    <lineage>
        <taxon>Bacteria</taxon>
        <taxon>Bacillati</taxon>
        <taxon>Bacillota</taxon>
        <taxon>Clostridia</taxon>
        <taxon>Eubacteriales</taxon>
        <taxon>Oscillospiraceae</taxon>
        <taxon>Ruminococcus</taxon>
    </lineage>
</organism>
<evidence type="ECO:0000313" key="1">
    <source>
        <dbReference type="EMBL" id="MBK6087932.1"/>
    </source>
</evidence>
<protein>
    <submittedName>
        <fullName evidence="1">2'-5' RNA ligase family protein</fullName>
    </submittedName>
</protein>
<dbReference type="SUPFAM" id="SSF55144">
    <property type="entry name" value="LigT-like"/>
    <property type="match status" value="1"/>
</dbReference>
<dbReference type="GO" id="GO:0016874">
    <property type="term" value="F:ligase activity"/>
    <property type="evidence" value="ECO:0007669"/>
    <property type="project" value="UniProtKB-KW"/>
</dbReference>
<dbReference type="InterPro" id="IPR009097">
    <property type="entry name" value="Cyclic_Pdiesterase"/>
</dbReference>
<evidence type="ECO:0000313" key="2">
    <source>
        <dbReference type="Proteomes" id="UP000633365"/>
    </source>
</evidence>
<dbReference type="Proteomes" id="UP000633365">
    <property type="component" value="Unassembled WGS sequence"/>
</dbReference>
<keyword evidence="2" id="KW-1185">Reference proteome</keyword>
<dbReference type="Pfam" id="PF13563">
    <property type="entry name" value="2_5_RNA_ligase2"/>
    <property type="match status" value="1"/>
</dbReference>
<dbReference type="Gene3D" id="3.90.1140.10">
    <property type="entry name" value="Cyclic phosphodiesterase"/>
    <property type="match status" value="1"/>
</dbReference>
<name>A0A934TYQ6_9FIRM</name>
<reference evidence="1" key="1">
    <citation type="submission" date="2021-01" db="EMBL/GenBank/DDBJ databases">
        <title>Genome public.</title>
        <authorList>
            <person name="Liu C."/>
            <person name="Sun Q."/>
        </authorList>
    </citation>
    <scope>NUCLEOTIDE SEQUENCE</scope>
    <source>
        <strain evidence="1">M6</strain>
    </source>
</reference>
<sequence>MRYAIEMYFDKETEEKIMRLAQKIADAGLSTKYLEWKTRPHVTLAVYNDIDVDRCAQLLQKFANDRKAFPALFDAVGMFNYTKTIFLSPIMTRSLYELHSELYALMQEFEASAWEWYKQPDCWVPHCTVALTSEDEENVFYEASDLVLHEFKKLEGVYTSVGLVKITFPVEELKTFDFREELVK</sequence>
<gene>
    <name evidence="1" type="ORF">JKK62_04585</name>
</gene>
<dbReference type="RefSeq" id="WP_201427081.1">
    <property type="nucleotide sequence ID" value="NZ_JAEQMG010000046.1"/>
</dbReference>
<proteinExistence type="predicted"/>
<dbReference type="AlphaFoldDB" id="A0A934TYQ6"/>
<comment type="caution">
    <text evidence="1">The sequence shown here is derived from an EMBL/GenBank/DDBJ whole genome shotgun (WGS) entry which is preliminary data.</text>
</comment>